<accession>A0A803MQW4</accession>
<protein>
    <recommendedName>
        <fullName evidence="1">Reverse transcriptase domain-containing protein</fullName>
    </recommendedName>
</protein>
<dbReference type="Proteomes" id="UP000596660">
    <property type="component" value="Unplaced"/>
</dbReference>
<reference evidence="2" key="1">
    <citation type="journal article" date="2017" name="Nature">
        <title>The genome of Chenopodium quinoa.</title>
        <authorList>
            <person name="Jarvis D.E."/>
            <person name="Ho Y.S."/>
            <person name="Lightfoot D.J."/>
            <person name="Schmoeckel S.M."/>
            <person name="Li B."/>
            <person name="Borm T.J.A."/>
            <person name="Ohyanagi H."/>
            <person name="Mineta K."/>
            <person name="Michell C.T."/>
            <person name="Saber N."/>
            <person name="Kharbatia N.M."/>
            <person name="Rupper R.R."/>
            <person name="Sharp A.R."/>
            <person name="Dally N."/>
            <person name="Boughton B.A."/>
            <person name="Woo Y.H."/>
            <person name="Gao G."/>
            <person name="Schijlen E.G.W.M."/>
            <person name="Guo X."/>
            <person name="Momin A.A."/>
            <person name="Negrao S."/>
            <person name="Al-Babili S."/>
            <person name="Gehring C."/>
            <person name="Roessner U."/>
            <person name="Jung C."/>
            <person name="Murphy K."/>
            <person name="Arold S.T."/>
            <person name="Gojobori T."/>
            <person name="van der Linden C.G."/>
            <person name="van Loo E.N."/>
            <person name="Jellen E.N."/>
            <person name="Maughan P.J."/>
            <person name="Tester M."/>
        </authorList>
    </citation>
    <scope>NUCLEOTIDE SEQUENCE [LARGE SCALE GENOMIC DNA]</scope>
    <source>
        <strain evidence="2">cv. PI 614886</strain>
    </source>
</reference>
<dbReference type="AlphaFoldDB" id="A0A803MQW4"/>
<dbReference type="OMA" id="VELIMDC"/>
<dbReference type="Gramene" id="AUR62033665-RA">
    <property type="protein sequence ID" value="AUR62033665-RA:cds"/>
    <property type="gene ID" value="AUR62033665"/>
</dbReference>
<name>A0A803MQW4_CHEQI</name>
<dbReference type="InterPro" id="IPR000477">
    <property type="entry name" value="RT_dom"/>
</dbReference>
<evidence type="ECO:0000259" key="1">
    <source>
        <dbReference type="PROSITE" id="PS50878"/>
    </source>
</evidence>
<evidence type="ECO:0000313" key="3">
    <source>
        <dbReference type="Proteomes" id="UP000596660"/>
    </source>
</evidence>
<dbReference type="PROSITE" id="PS50878">
    <property type="entry name" value="RT_POL"/>
    <property type="match status" value="1"/>
</dbReference>
<dbReference type="SUPFAM" id="SSF56672">
    <property type="entry name" value="DNA/RNA polymerases"/>
    <property type="match status" value="1"/>
</dbReference>
<dbReference type="InterPro" id="IPR043502">
    <property type="entry name" value="DNA/RNA_pol_sf"/>
</dbReference>
<sequence length="240" mass="28139">MRPIDDRMDELEKREEMYWKQRSRQDWLKHGAEFEDEKQITEVFVNYFQELFAKYSQVEPEPVLDKVESVVNERHYNDLAAPFTVEEVRTTLFQMHLTKAPGTDGMSAVFFQKFWNVVGMDVVDKVLDILNNNGDICTINQTHIVLIPKKKDCESTVDYRPISLCNVMYKIVTKVLAKRLKIVLPFIIHESQSEFVLGRLITDSILVAYECFHYLRKMKTGKKGYLSLKLDMSKANDRVE</sequence>
<evidence type="ECO:0000313" key="2">
    <source>
        <dbReference type="EnsemblPlants" id="AUR62033665-RA:cds"/>
    </source>
</evidence>
<dbReference type="EnsemblPlants" id="AUR62033665-RA">
    <property type="protein sequence ID" value="AUR62033665-RA:cds"/>
    <property type="gene ID" value="AUR62033665"/>
</dbReference>
<feature type="domain" description="Reverse transcriptase" evidence="1">
    <location>
        <begin position="128"/>
        <end position="240"/>
    </location>
</feature>
<dbReference type="PANTHER" id="PTHR31635:SF196">
    <property type="entry name" value="REVERSE TRANSCRIPTASE DOMAIN-CONTAINING PROTEIN-RELATED"/>
    <property type="match status" value="1"/>
</dbReference>
<reference evidence="2" key="2">
    <citation type="submission" date="2021-03" db="UniProtKB">
        <authorList>
            <consortium name="EnsemblPlants"/>
        </authorList>
    </citation>
    <scope>IDENTIFICATION</scope>
</reference>
<proteinExistence type="predicted"/>
<dbReference type="PANTHER" id="PTHR31635">
    <property type="entry name" value="REVERSE TRANSCRIPTASE DOMAIN-CONTAINING PROTEIN-RELATED"/>
    <property type="match status" value="1"/>
</dbReference>
<organism evidence="2 3">
    <name type="scientific">Chenopodium quinoa</name>
    <name type="common">Quinoa</name>
    <dbReference type="NCBI Taxonomy" id="63459"/>
    <lineage>
        <taxon>Eukaryota</taxon>
        <taxon>Viridiplantae</taxon>
        <taxon>Streptophyta</taxon>
        <taxon>Embryophyta</taxon>
        <taxon>Tracheophyta</taxon>
        <taxon>Spermatophyta</taxon>
        <taxon>Magnoliopsida</taxon>
        <taxon>eudicotyledons</taxon>
        <taxon>Gunneridae</taxon>
        <taxon>Pentapetalae</taxon>
        <taxon>Caryophyllales</taxon>
        <taxon>Chenopodiaceae</taxon>
        <taxon>Chenopodioideae</taxon>
        <taxon>Atripliceae</taxon>
        <taxon>Chenopodium</taxon>
    </lineage>
</organism>
<dbReference type="Pfam" id="PF00078">
    <property type="entry name" value="RVT_1"/>
    <property type="match status" value="1"/>
</dbReference>
<keyword evidence="3" id="KW-1185">Reference proteome</keyword>